<feature type="region of interest" description="Disordered" evidence="1">
    <location>
        <begin position="1"/>
        <end position="20"/>
    </location>
</feature>
<dbReference type="EMBL" id="CAJVCH010162802">
    <property type="protein sequence ID" value="CAG7728372.1"/>
    <property type="molecule type" value="Genomic_DNA"/>
</dbReference>
<dbReference type="Proteomes" id="UP000708208">
    <property type="component" value="Unassembled WGS sequence"/>
</dbReference>
<proteinExistence type="predicted"/>
<accession>A0A8J2P733</accession>
<keyword evidence="3" id="KW-1185">Reference proteome</keyword>
<reference evidence="2" key="1">
    <citation type="submission" date="2021-06" db="EMBL/GenBank/DDBJ databases">
        <authorList>
            <person name="Hodson N. C."/>
            <person name="Mongue J. A."/>
            <person name="Jaron S. K."/>
        </authorList>
    </citation>
    <scope>NUCLEOTIDE SEQUENCE</scope>
</reference>
<evidence type="ECO:0000313" key="2">
    <source>
        <dbReference type="EMBL" id="CAG7728372.1"/>
    </source>
</evidence>
<evidence type="ECO:0000313" key="3">
    <source>
        <dbReference type="Proteomes" id="UP000708208"/>
    </source>
</evidence>
<sequence>MVKLNERQFSQDPEIGYTLG</sequence>
<comment type="caution">
    <text evidence="2">The sequence shown here is derived from an EMBL/GenBank/DDBJ whole genome shotgun (WGS) entry which is preliminary data.</text>
</comment>
<protein>
    <submittedName>
        <fullName evidence="2">Uncharacterized protein</fullName>
    </submittedName>
</protein>
<evidence type="ECO:0000256" key="1">
    <source>
        <dbReference type="SAM" id="MobiDB-lite"/>
    </source>
</evidence>
<name>A0A8J2P733_9HEXA</name>
<gene>
    <name evidence="2" type="ORF">AFUS01_LOCUS17157</name>
</gene>
<dbReference type="AlphaFoldDB" id="A0A8J2P733"/>
<organism evidence="2 3">
    <name type="scientific">Allacma fusca</name>
    <dbReference type="NCBI Taxonomy" id="39272"/>
    <lineage>
        <taxon>Eukaryota</taxon>
        <taxon>Metazoa</taxon>
        <taxon>Ecdysozoa</taxon>
        <taxon>Arthropoda</taxon>
        <taxon>Hexapoda</taxon>
        <taxon>Collembola</taxon>
        <taxon>Symphypleona</taxon>
        <taxon>Sminthuridae</taxon>
        <taxon>Allacma</taxon>
    </lineage>
</organism>
<feature type="non-terminal residue" evidence="2">
    <location>
        <position position="1"/>
    </location>
</feature>